<feature type="compositionally biased region" description="Basic and acidic residues" evidence="2">
    <location>
        <begin position="178"/>
        <end position="192"/>
    </location>
</feature>
<proteinExistence type="predicted"/>
<dbReference type="RefSeq" id="XP_019643895.1">
    <property type="nucleotide sequence ID" value="XM_019788336.1"/>
</dbReference>
<dbReference type="InterPro" id="IPR038050">
    <property type="entry name" value="Neuro_actylchol_rec"/>
</dbReference>
<dbReference type="Pfam" id="PF02932">
    <property type="entry name" value="Neur_chan_memb"/>
    <property type="match status" value="1"/>
</dbReference>
<dbReference type="Gene3D" id="2.70.170.10">
    <property type="entry name" value="Neurotransmitter-gated ion-channel ligand-binding domain"/>
    <property type="match status" value="1"/>
</dbReference>
<sequence>NVEWDVTKLFAKRNNVFYNGVPYPDVTFVIHMTRRPTFYVINMLVPRALLALVVGATFYLPPDCGEKISFGVSVLLSLTVFQLLVAEAVPQSESVPAVGRFIIVSLTLMTLSLLATSFVITLGDSGQENRPVPGWARKVFLKYASRALLMGDQSGHNGDELWHRYNAPPEHMQNNGNREVDGSDIHSGTERRSRLDLPARSLRESQSYVEYLLEMKGAVEEISAYMKKLDTEKNIHNDWKTLAIVVDRIFLVLYLVACVVALLATLLNVKAGRPPPGSHGDGIS</sequence>
<keyword evidence="3" id="KW-0812">Transmembrane</keyword>
<evidence type="ECO:0000256" key="3">
    <source>
        <dbReference type="SAM" id="Phobius"/>
    </source>
</evidence>
<keyword evidence="3" id="KW-1133">Transmembrane helix</keyword>
<feature type="transmembrane region" description="Helical" evidence="3">
    <location>
        <begin position="68"/>
        <end position="89"/>
    </location>
</feature>
<protein>
    <submittedName>
        <fullName evidence="6">Neuronal acetylcholine receptor subunit alpha-9-like</fullName>
    </submittedName>
</protein>
<keyword evidence="3" id="KW-0472">Membrane</keyword>
<dbReference type="InterPro" id="IPR006201">
    <property type="entry name" value="Neur_channel"/>
</dbReference>
<gene>
    <name evidence="6" type="primary">LOC109484964</name>
</gene>
<evidence type="ECO:0000256" key="1">
    <source>
        <dbReference type="ARBA" id="ARBA00004141"/>
    </source>
</evidence>
<dbReference type="InterPro" id="IPR006029">
    <property type="entry name" value="Neurotrans-gated_channel_TM"/>
</dbReference>
<feature type="transmembrane region" description="Helical" evidence="3">
    <location>
        <begin position="38"/>
        <end position="62"/>
    </location>
</feature>
<dbReference type="FunFam" id="1.20.58.390:FF:000043">
    <property type="entry name" value="AcetylCholine Receptor"/>
    <property type="match status" value="1"/>
</dbReference>
<feature type="domain" description="Neurotransmitter-gated ion-channel transmembrane" evidence="4">
    <location>
        <begin position="44"/>
        <end position="260"/>
    </location>
</feature>
<dbReference type="GO" id="GO:0004888">
    <property type="term" value="F:transmembrane signaling receptor activity"/>
    <property type="evidence" value="ECO:0007669"/>
    <property type="project" value="InterPro"/>
</dbReference>
<dbReference type="GeneID" id="109484964"/>
<comment type="subcellular location">
    <subcellularLocation>
        <location evidence="1">Membrane</location>
        <topology evidence="1">Multi-pass membrane protein</topology>
    </subcellularLocation>
</comment>
<feature type="transmembrane region" description="Helical" evidence="3">
    <location>
        <begin position="249"/>
        <end position="269"/>
    </location>
</feature>
<dbReference type="InterPro" id="IPR036719">
    <property type="entry name" value="Neuro-gated_channel_TM_sf"/>
</dbReference>
<dbReference type="PANTHER" id="PTHR18945">
    <property type="entry name" value="NEUROTRANSMITTER GATED ION CHANNEL"/>
    <property type="match status" value="1"/>
</dbReference>
<dbReference type="AlphaFoldDB" id="A0A6P4ZRS9"/>
<dbReference type="Gene3D" id="1.20.58.390">
    <property type="entry name" value="Neurotransmitter-gated ion-channel transmembrane domain"/>
    <property type="match status" value="2"/>
</dbReference>
<dbReference type="OrthoDB" id="5975154at2759"/>
<evidence type="ECO:0000256" key="2">
    <source>
        <dbReference type="SAM" id="MobiDB-lite"/>
    </source>
</evidence>
<dbReference type="Proteomes" id="UP000515135">
    <property type="component" value="Unplaced"/>
</dbReference>
<dbReference type="SUPFAM" id="SSF90112">
    <property type="entry name" value="Neurotransmitter-gated ion-channel transmembrane pore"/>
    <property type="match status" value="1"/>
</dbReference>
<keyword evidence="5" id="KW-1185">Reference proteome</keyword>
<dbReference type="GO" id="GO:0016020">
    <property type="term" value="C:membrane"/>
    <property type="evidence" value="ECO:0007669"/>
    <property type="project" value="UniProtKB-SubCell"/>
</dbReference>
<feature type="transmembrane region" description="Helical" evidence="3">
    <location>
        <begin position="101"/>
        <end position="123"/>
    </location>
</feature>
<dbReference type="InterPro" id="IPR036734">
    <property type="entry name" value="Neur_chan_lig-bd_sf"/>
</dbReference>
<evidence type="ECO:0000259" key="4">
    <source>
        <dbReference type="Pfam" id="PF02932"/>
    </source>
</evidence>
<evidence type="ECO:0000313" key="6">
    <source>
        <dbReference type="RefSeq" id="XP_019643895.1"/>
    </source>
</evidence>
<dbReference type="CDD" id="cd19051">
    <property type="entry name" value="LGIC_TM_cation"/>
    <property type="match status" value="1"/>
</dbReference>
<feature type="non-terminal residue" evidence="6">
    <location>
        <position position="1"/>
    </location>
</feature>
<dbReference type="GO" id="GO:0005230">
    <property type="term" value="F:extracellular ligand-gated monoatomic ion channel activity"/>
    <property type="evidence" value="ECO:0007669"/>
    <property type="project" value="InterPro"/>
</dbReference>
<accession>A0A6P4ZRS9</accession>
<name>A0A6P4ZRS9_BRABE</name>
<organism evidence="5 6">
    <name type="scientific">Branchiostoma belcheri</name>
    <name type="common">Amphioxus</name>
    <dbReference type="NCBI Taxonomy" id="7741"/>
    <lineage>
        <taxon>Eukaryota</taxon>
        <taxon>Metazoa</taxon>
        <taxon>Chordata</taxon>
        <taxon>Cephalochordata</taxon>
        <taxon>Leptocardii</taxon>
        <taxon>Amphioxiformes</taxon>
        <taxon>Branchiostomatidae</taxon>
        <taxon>Branchiostoma</taxon>
    </lineage>
</organism>
<dbReference type="KEGG" id="bbel:109484964"/>
<feature type="region of interest" description="Disordered" evidence="2">
    <location>
        <begin position="167"/>
        <end position="192"/>
    </location>
</feature>
<evidence type="ECO:0000313" key="5">
    <source>
        <dbReference type="Proteomes" id="UP000515135"/>
    </source>
</evidence>
<reference evidence="6" key="1">
    <citation type="submission" date="2025-08" db="UniProtKB">
        <authorList>
            <consortium name="RefSeq"/>
        </authorList>
    </citation>
    <scope>IDENTIFICATION</scope>
    <source>
        <tissue evidence="6">Gonad</tissue>
    </source>
</reference>